<dbReference type="GO" id="GO:0006281">
    <property type="term" value="P:DNA repair"/>
    <property type="evidence" value="ECO:0007669"/>
    <property type="project" value="UniProtKB-ARBA"/>
</dbReference>
<proteinExistence type="predicted"/>
<dbReference type="PANTHER" id="PTHR46609:SF6">
    <property type="entry name" value="EXONUCLEASE, PHAGE-TYPE_RECB, C-TERMINAL DOMAIN-CONTAINING PROTEIN-RELATED"/>
    <property type="match status" value="1"/>
</dbReference>
<dbReference type="InterPro" id="IPR011335">
    <property type="entry name" value="Restrct_endonuc-II-like"/>
</dbReference>
<dbReference type="Proteomes" id="UP001249851">
    <property type="component" value="Unassembled WGS sequence"/>
</dbReference>
<dbReference type="PANTHER" id="PTHR46609">
    <property type="entry name" value="EXONUCLEASE, PHAGE-TYPE/RECB, C-TERMINAL DOMAIN-CONTAINING PROTEIN"/>
    <property type="match status" value="1"/>
</dbReference>
<sequence>MPLETQRSAPKTSILNPRFFCGIQNGNNVVLKSTSNYYSQVLLQMFVSGLTMCTFVVWTNKGIFTVEVLCDSGFVSVVCTKLEEFWISQVLPVVISVAPCDILAKMVHQTSAEKFFTADLLKSRYVFLPINRSLHCLLAVLTPWHLWILDSLTWDISTRHEEIHNINSFLDHLCAARSITSITSQRSNYVRKVPPQLPGSNNCGFHISMLADHNFLKSRTQRMLRTILITFAVFFAISSGAPAKQLKSFVTQDKLGLELYRLSRNFDEKIKDAKKSLRDEIDKKIAIAERRLNGNLMPKVQSLTNRMNGAKVQCHYRRTDWNAYSNASIMFLDRQRVYCRPPYFLSSFRLTRRADSLQADVRYNYKCCKFVL</sequence>
<organism evidence="1 2">
    <name type="scientific">Acropora cervicornis</name>
    <name type="common">Staghorn coral</name>
    <dbReference type="NCBI Taxonomy" id="6130"/>
    <lineage>
        <taxon>Eukaryota</taxon>
        <taxon>Metazoa</taxon>
        <taxon>Cnidaria</taxon>
        <taxon>Anthozoa</taxon>
        <taxon>Hexacorallia</taxon>
        <taxon>Scleractinia</taxon>
        <taxon>Astrocoeniina</taxon>
        <taxon>Acroporidae</taxon>
        <taxon>Acropora</taxon>
    </lineage>
</organism>
<dbReference type="SUPFAM" id="SSF52980">
    <property type="entry name" value="Restriction endonuclease-like"/>
    <property type="match status" value="1"/>
</dbReference>
<evidence type="ECO:0000313" key="2">
    <source>
        <dbReference type="Proteomes" id="UP001249851"/>
    </source>
</evidence>
<dbReference type="Gene3D" id="3.90.320.10">
    <property type="match status" value="1"/>
</dbReference>
<dbReference type="InterPro" id="IPR038765">
    <property type="entry name" value="Papain-like_cys_pep_sf"/>
</dbReference>
<dbReference type="InterPro" id="IPR011604">
    <property type="entry name" value="PDDEXK-like_dom_sf"/>
</dbReference>
<dbReference type="InterPro" id="IPR051703">
    <property type="entry name" value="NF-kappa-B_Signaling_Reg"/>
</dbReference>
<protein>
    <submittedName>
        <fullName evidence="1">Uncharacterized protein</fullName>
    </submittedName>
</protein>
<reference evidence="1" key="1">
    <citation type="journal article" date="2023" name="G3 (Bethesda)">
        <title>Whole genome assembly and annotation of the endangered Caribbean coral Acropora cervicornis.</title>
        <authorList>
            <person name="Selwyn J.D."/>
            <person name="Vollmer S.V."/>
        </authorList>
    </citation>
    <scope>NUCLEOTIDE SEQUENCE</scope>
    <source>
        <strain evidence="1">K2</strain>
    </source>
</reference>
<evidence type="ECO:0000313" key="1">
    <source>
        <dbReference type="EMBL" id="KAK2553421.1"/>
    </source>
</evidence>
<comment type="caution">
    <text evidence="1">The sequence shown here is derived from an EMBL/GenBank/DDBJ whole genome shotgun (WGS) entry which is preliminary data.</text>
</comment>
<dbReference type="EMBL" id="JARQWQ010000077">
    <property type="protein sequence ID" value="KAK2553421.1"/>
    <property type="molecule type" value="Genomic_DNA"/>
</dbReference>
<keyword evidence="2" id="KW-1185">Reference proteome</keyword>
<dbReference type="SUPFAM" id="SSF54001">
    <property type="entry name" value="Cysteine proteinases"/>
    <property type="match status" value="1"/>
</dbReference>
<reference evidence="1" key="2">
    <citation type="journal article" date="2023" name="Science">
        <title>Genomic signatures of disease resistance in endangered staghorn corals.</title>
        <authorList>
            <person name="Vollmer S.V."/>
            <person name="Selwyn J.D."/>
            <person name="Despard B.A."/>
            <person name="Roesel C.L."/>
        </authorList>
    </citation>
    <scope>NUCLEOTIDE SEQUENCE</scope>
    <source>
        <strain evidence="1">K2</strain>
    </source>
</reference>
<name>A0AAD9Q2E1_ACRCE</name>
<accession>A0AAD9Q2E1</accession>
<gene>
    <name evidence="1" type="ORF">P5673_025169</name>
</gene>
<dbReference type="AlphaFoldDB" id="A0AAD9Q2E1"/>